<comment type="caution">
    <text evidence="2">The sequence shown here is derived from an EMBL/GenBank/DDBJ whole genome shotgun (WGS) entry which is preliminary data.</text>
</comment>
<dbReference type="InterPro" id="IPR011486">
    <property type="entry name" value="BBP2"/>
</dbReference>
<sequence>MLRLSDTALWRAGRRWAWAGGFGLLLSGTTSAMAQDCAPVCAAPGGCDPVCAAPSGCTSNYDALTHGAVGCGSVVGSCCDAGCADGCDGCGTDCCNLGDPWRLTDCLDLSCLDLGSCCDTGCDTVCDDGCAVGCDGGLCGDEGGPVIGGWVQFGYHNKSTGQFNNRPDQFANHQSWVYIEDVADGSNGWDLGYRADFMYGLDAGDTQSFGNPPNTFDNQANPNNFFNRGAYGFAIPQLYAEAAYGDFSVIAGHFYTLLGYEVVTAPDNFFYSHALTMYNAEAFTHTGVLTTYQASDDLTLYNGYTFGWDTGFEDFNDGDNSDGSNYLGGASVALTDSITLTYINTWGDLGTIGEGYTHSIVADWQMDDDWNYVFQSDYYDVNRGGVDFQYYGANNYLFYTINDCLAVGGRAEWLKVDGESIYEVTGGVNIRPTANLVIRPEYRYQFGSAAGYAAIGDGTAVVDQGIFGVDAILTF</sequence>
<organism evidence="2 3">
    <name type="scientific">Alienimonas chondri</name>
    <dbReference type="NCBI Taxonomy" id="2681879"/>
    <lineage>
        <taxon>Bacteria</taxon>
        <taxon>Pseudomonadati</taxon>
        <taxon>Planctomycetota</taxon>
        <taxon>Planctomycetia</taxon>
        <taxon>Planctomycetales</taxon>
        <taxon>Planctomycetaceae</taxon>
        <taxon>Alienimonas</taxon>
    </lineage>
</organism>
<dbReference type="Pfam" id="PF07642">
    <property type="entry name" value="BBP2"/>
    <property type="match status" value="1"/>
</dbReference>
<dbReference type="Proteomes" id="UP000609651">
    <property type="component" value="Unassembled WGS sequence"/>
</dbReference>
<evidence type="ECO:0008006" key="4">
    <source>
        <dbReference type="Google" id="ProtNLM"/>
    </source>
</evidence>
<dbReference type="RefSeq" id="WP_171185027.1">
    <property type="nucleotide sequence ID" value="NZ_WTPX01000029.1"/>
</dbReference>
<keyword evidence="1" id="KW-0732">Signal</keyword>
<accession>A0ABX1VAV5</accession>
<feature type="signal peptide" evidence="1">
    <location>
        <begin position="1"/>
        <end position="34"/>
    </location>
</feature>
<proteinExistence type="predicted"/>
<keyword evidence="3" id="KW-1185">Reference proteome</keyword>
<dbReference type="EMBL" id="WTPX01000029">
    <property type="protein sequence ID" value="NNJ25240.1"/>
    <property type="molecule type" value="Genomic_DNA"/>
</dbReference>
<reference evidence="2 3" key="1">
    <citation type="journal article" date="2020" name="Syst. Appl. Microbiol.">
        <title>Alienimonas chondri sp. nov., a novel planctomycete isolated from the biofilm of the red alga Chondrus crispus.</title>
        <authorList>
            <person name="Vitorino I."/>
            <person name="Albuquerque L."/>
            <person name="Wiegand S."/>
            <person name="Kallscheuer N."/>
            <person name="da Costa M.S."/>
            <person name="Lobo-da-Cunha A."/>
            <person name="Jogler C."/>
            <person name="Lage O.M."/>
        </authorList>
    </citation>
    <scope>NUCLEOTIDE SEQUENCE [LARGE SCALE GENOMIC DNA]</scope>
    <source>
        <strain evidence="2 3">LzC2</strain>
    </source>
</reference>
<evidence type="ECO:0000313" key="3">
    <source>
        <dbReference type="Proteomes" id="UP000609651"/>
    </source>
</evidence>
<evidence type="ECO:0000256" key="1">
    <source>
        <dbReference type="SAM" id="SignalP"/>
    </source>
</evidence>
<feature type="chain" id="PRO_5046443230" description="Porin" evidence="1">
    <location>
        <begin position="35"/>
        <end position="475"/>
    </location>
</feature>
<protein>
    <recommendedName>
        <fullName evidence="4">Porin</fullName>
    </recommendedName>
</protein>
<gene>
    <name evidence="2" type="ORF">LzC2_13080</name>
</gene>
<name>A0ABX1VAV5_9PLAN</name>
<evidence type="ECO:0000313" key="2">
    <source>
        <dbReference type="EMBL" id="NNJ25240.1"/>
    </source>
</evidence>